<protein>
    <submittedName>
        <fullName evidence="1">Uncharacterized protein</fullName>
    </submittedName>
</protein>
<proteinExistence type="predicted"/>
<dbReference type="EMBL" id="BDGG01000001">
    <property type="protein sequence ID" value="GAU90020.1"/>
    <property type="molecule type" value="Genomic_DNA"/>
</dbReference>
<dbReference type="AlphaFoldDB" id="A0A1D1UNB6"/>
<gene>
    <name evidence="1" type="primary">RvY_02500</name>
    <name evidence="1" type="synonym">RvY_02500.1</name>
    <name evidence="1" type="ORF">RvY_02500-1</name>
</gene>
<accession>A0A1D1UNB6</accession>
<dbReference type="Proteomes" id="UP000186922">
    <property type="component" value="Unassembled WGS sequence"/>
</dbReference>
<keyword evidence="2" id="KW-1185">Reference proteome</keyword>
<name>A0A1D1UNB6_RAMVA</name>
<reference evidence="1 2" key="1">
    <citation type="journal article" date="2016" name="Nat. Commun.">
        <title>Extremotolerant tardigrade genome and improved radiotolerance of human cultured cells by tardigrade-unique protein.</title>
        <authorList>
            <person name="Hashimoto T."/>
            <person name="Horikawa D.D."/>
            <person name="Saito Y."/>
            <person name="Kuwahara H."/>
            <person name="Kozuka-Hata H."/>
            <person name="Shin-I T."/>
            <person name="Minakuchi Y."/>
            <person name="Ohishi K."/>
            <person name="Motoyama A."/>
            <person name="Aizu T."/>
            <person name="Enomoto A."/>
            <person name="Kondo K."/>
            <person name="Tanaka S."/>
            <person name="Hara Y."/>
            <person name="Koshikawa S."/>
            <person name="Sagara H."/>
            <person name="Miura T."/>
            <person name="Yokobori S."/>
            <person name="Miyagawa K."/>
            <person name="Suzuki Y."/>
            <person name="Kubo T."/>
            <person name="Oyama M."/>
            <person name="Kohara Y."/>
            <person name="Fujiyama A."/>
            <person name="Arakawa K."/>
            <person name="Katayama T."/>
            <person name="Toyoda A."/>
            <person name="Kunieda T."/>
        </authorList>
    </citation>
    <scope>NUCLEOTIDE SEQUENCE [LARGE SCALE GENOMIC DNA]</scope>
    <source>
        <strain evidence="1 2">YOKOZUNA-1</strain>
    </source>
</reference>
<evidence type="ECO:0000313" key="2">
    <source>
        <dbReference type="Proteomes" id="UP000186922"/>
    </source>
</evidence>
<organism evidence="1 2">
    <name type="scientific">Ramazzottius varieornatus</name>
    <name type="common">Water bear</name>
    <name type="synonym">Tardigrade</name>
    <dbReference type="NCBI Taxonomy" id="947166"/>
    <lineage>
        <taxon>Eukaryota</taxon>
        <taxon>Metazoa</taxon>
        <taxon>Ecdysozoa</taxon>
        <taxon>Tardigrada</taxon>
        <taxon>Eutardigrada</taxon>
        <taxon>Parachela</taxon>
        <taxon>Hypsibioidea</taxon>
        <taxon>Ramazzottiidae</taxon>
        <taxon>Ramazzottius</taxon>
    </lineage>
</organism>
<sequence>MPVKSDELPPVVPVETFYGVYVGRREGCVFFLVTETRHGFGTRMISQSTWKARCELSSDAARVAADNFVEANGLKEGKTPCRLAEAGKVLKAQTGHTEIGLRKWAADMASLGKRTCECARARRKEI</sequence>
<evidence type="ECO:0000313" key="1">
    <source>
        <dbReference type="EMBL" id="GAU90020.1"/>
    </source>
</evidence>
<comment type="caution">
    <text evidence="1">The sequence shown here is derived from an EMBL/GenBank/DDBJ whole genome shotgun (WGS) entry which is preliminary data.</text>
</comment>